<reference evidence="3 4" key="1">
    <citation type="submission" date="2020-08" db="EMBL/GenBank/DDBJ databases">
        <title>Genome Sequencing of Nocardia wallacei strain FMUON74 and assembly.</title>
        <authorList>
            <person name="Toyokawa M."/>
            <person name="Uesaka K."/>
        </authorList>
    </citation>
    <scope>NUCLEOTIDE SEQUENCE [LARGE SCALE GENOMIC DNA]</scope>
    <source>
        <strain evidence="3 4">FMUON74</strain>
    </source>
</reference>
<evidence type="ECO:0000256" key="1">
    <source>
        <dbReference type="SAM" id="MobiDB-lite"/>
    </source>
</evidence>
<dbReference type="AlphaFoldDB" id="A0A7G1KFI1"/>
<feature type="transmembrane region" description="Helical" evidence="2">
    <location>
        <begin position="82"/>
        <end position="102"/>
    </location>
</feature>
<dbReference type="EMBL" id="AP023396">
    <property type="protein sequence ID" value="BCK53845.1"/>
    <property type="molecule type" value="Genomic_DNA"/>
</dbReference>
<keyword evidence="2" id="KW-0812">Transmembrane</keyword>
<feature type="transmembrane region" description="Helical" evidence="2">
    <location>
        <begin position="39"/>
        <end position="62"/>
    </location>
</feature>
<feature type="compositionally biased region" description="Basic and acidic residues" evidence="1">
    <location>
        <begin position="8"/>
        <end position="20"/>
    </location>
</feature>
<proteinExistence type="predicted"/>
<dbReference type="KEGG" id="nwl:NWFMUON74_16170"/>
<sequence>MTAGALTDRGRRVEGSESRRAVARGESIRRRPPAVVNRTVLGVTGLLVTAVGALALAAHYGRLSWVDAGSPVLADRTRLPTWLLWVVVAVAGVLGLACLRWATAQVTRMPQPVRWRARPPESGDRTALAATTVARPVAIDLEGYDGVRSAAAWVSGPARAPELYLVVTAEPDTDIGALRAHILDHAVPRLCQALEVETVSVAMELRFARAQSTGPSTRST</sequence>
<keyword evidence="4" id="KW-1185">Reference proteome</keyword>
<dbReference type="GeneID" id="80346207"/>
<evidence type="ECO:0000313" key="3">
    <source>
        <dbReference type="EMBL" id="BCK53845.1"/>
    </source>
</evidence>
<evidence type="ECO:0008006" key="5">
    <source>
        <dbReference type="Google" id="ProtNLM"/>
    </source>
</evidence>
<accession>A0A7G1KFI1</accession>
<keyword evidence="2" id="KW-0472">Membrane</keyword>
<keyword evidence="2" id="KW-1133">Transmembrane helix</keyword>
<name>A0A7G1KFI1_9NOCA</name>
<gene>
    <name evidence="3" type="ORF">NWFMUON74_16170</name>
</gene>
<evidence type="ECO:0000256" key="2">
    <source>
        <dbReference type="SAM" id="Phobius"/>
    </source>
</evidence>
<dbReference type="Proteomes" id="UP000516173">
    <property type="component" value="Chromosome"/>
</dbReference>
<dbReference type="RefSeq" id="WP_232110908.1">
    <property type="nucleotide sequence ID" value="NZ_AP023396.1"/>
</dbReference>
<organism evidence="3 4">
    <name type="scientific">Nocardia wallacei</name>
    <dbReference type="NCBI Taxonomy" id="480035"/>
    <lineage>
        <taxon>Bacteria</taxon>
        <taxon>Bacillati</taxon>
        <taxon>Actinomycetota</taxon>
        <taxon>Actinomycetes</taxon>
        <taxon>Mycobacteriales</taxon>
        <taxon>Nocardiaceae</taxon>
        <taxon>Nocardia</taxon>
    </lineage>
</organism>
<evidence type="ECO:0000313" key="4">
    <source>
        <dbReference type="Proteomes" id="UP000516173"/>
    </source>
</evidence>
<feature type="region of interest" description="Disordered" evidence="1">
    <location>
        <begin position="1"/>
        <end position="25"/>
    </location>
</feature>
<protein>
    <recommendedName>
        <fullName evidence="5">Alkaline shock response membrane anchor protein AmaP</fullName>
    </recommendedName>
</protein>